<dbReference type="InterPro" id="IPR045864">
    <property type="entry name" value="aa-tRNA-synth_II/BPL/LPL"/>
</dbReference>
<evidence type="ECO:0000259" key="7">
    <source>
        <dbReference type="PROSITE" id="PS51733"/>
    </source>
</evidence>
<dbReference type="Pfam" id="PF21948">
    <property type="entry name" value="LplA-B_cat"/>
    <property type="match status" value="1"/>
</dbReference>
<dbReference type="AlphaFoldDB" id="A0A9P7ZXW5"/>
<gene>
    <name evidence="8" type="ORF">KVV02_002429</name>
</gene>
<dbReference type="InterPro" id="IPR004143">
    <property type="entry name" value="BPL_LPL_catalytic"/>
</dbReference>
<dbReference type="Proteomes" id="UP000717515">
    <property type="component" value="Unassembled WGS sequence"/>
</dbReference>
<organism evidence="8 9">
    <name type="scientific">Mortierella alpina</name>
    <name type="common">Oleaginous fungus</name>
    <name type="synonym">Mortierella renispora</name>
    <dbReference type="NCBI Taxonomy" id="64518"/>
    <lineage>
        <taxon>Eukaryota</taxon>
        <taxon>Fungi</taxon>
        <taxon>Fungi incertae sedis</taxon>
        <taxon>Mucoromycota</taxon>
        <taxon>Mortierellomycotina</taxon>
        <taxon>Mortierellomycetes</taxon>
        <taxon>Mortierellales</taxon>
        <taxon>Mortierellaceae</taxon>
        <taxon>Mortierella</taxon>
    </lineage>
</organism>
<keyword evidence="4" id="KW-0808">Transferase</keyword>
<dbReference type="InterPro" id="IPR000544">
    <property type="entry name" value="Octanoyltransferase"/>
</dbReference>
<dbReference type="Gene3D" id="3.30.930.10">
    <property type="entry name" value="Bira Bifunctional Protein, Domain 2"/>
    <property type="match status" value="1"/>
</dbReference>
<protein>
    <recommendedName>
        <fullName evidence="3">lipoyl(octanoyl) transferase</fullName>
        <ecNumber evidence="3">2.3.1.181</ecNumber>
    </recommendedName>
</protein>
<dbReference type="PANTHER" id="PTHR10993:SF7">
    <property type="entry name" value="LIPOYLTRANSFERASE 2, MITOCHONDRIAL-RELATED"/>
    <property type="match status" value="1"/>
</dbReference>
<keyword evidence="5" id="KW-0012">Acyltransferase</keyword>
<dbReference type="EC" id="2.3.1.181" evidence="3"/>
<dbReference type="CDD" id="cd16444">
    <property type="entry name" value="LipB"/>
    <property type="match status" value="1"/>
</dbReference>
<evidence type="ECO:0000256" key="4">
    <source>
        <dbReference type="ARBA" id="ARBA00022679"/>
    </source>
</evidence>
<dbReference type="PROSITE" id="PS51733">
    <property type="entry name" value="BPL_LPL_CATALYTIC"/>
    <property type="match status" value="1"/>
</dbReference>
<dbReference type="PROSITE" id="PS01313">
    <property type="entry name" value="LIPB"/>
    <property type="match status" value="1"/>
</dbReference>
<proteinExistence type="inferred from homology"/>
<name>A0A9P7ZXW5_MORAP</name>
<comment type="pathway">
    <text evidence="1">Protein modification; protein lipoylation via endogenous pathway; protein N(6)-(lipoyl)lysine from octanoyl-[acyl-carrier-protein]: step 1/2.</text>
</comment>
<evidence type="ECO:0000256" key="6">
    <source>
        <dbReference type="SAM" id="MobiDB-lite"/>
    </source>
</evidence>
<comment type="caution">
    <text evidence="8">The sequence shown here is derived from an EMBL/GenBank/DDBJ whole genome shotgun (WGS) entry which is preliminary data.</text>
</comment>
<evidence type="ECO:0000256" key="2">
    <source>
        <dbReference type="ARBA" id="ARBA00007907"/>
    </source>
</evidence>
<dbReference type="GO" id="GO:0009249">
    <property type="term" value="P:protein lipoylation"/>
    <property type="evidence" value="ECO:0007669"/>
    <property type="project" value="InterPro"/>
</dbReference>
<evidence type="ECO:0000256" key="3">
    <source>
        <dbReference type="ARBA" id="ARBA00012334"/>
    </source>
</evidence>
<dbReference type="NCBIfam" id="TIGR00214">
    <property type="entry name" value="lipB"/>
    <property type="match status" value="1"/>
</dbReference>
<evidence type="ECO:0000313" key="8">
    <source>
        <dbReference type="EMBL" id="KAG9320672.1"/>
    </source>
</evidence>
<accession>A0A9P7ZXW5</accession>
<dbReference type="PANTHER" id="PTHR10993">
    <property type="entry name" value="OCTANOYLTRANSFERASE"/>
    <property type="match status" value="1"/>
</dbReference>
<feature type="region of interest" description="Disordered" evidence="6">
    <location>
        <begin position="142"/>
        <end position="169"/>
    </location>
</feature>
<reference evidence="8" key="1">
    <citation type="submission" date="2021-07" db="EMBL/GenBank/DDBJ databases">
        <title>Draft genome of Mortierella alpina, strain LL118, isolated from an aspen leaf litter sample.</title>
        <authorList>
            <person name="Yang S."/>
            <person name="Vinatzer B.A."/>
        </authorList>
    </citation>
    <scope>NUCLEOTIDE SEQUENCE</scope>
    <source>
        <strain evidence="8">LL118</strain>
    </source>
</reference>
<sequence>MLTGALIHSARLQCRRHIPYLGSIHPRSGPSFAVLSDPRSQLQLQLLVQQQRPSSTTATTIPAPLPAGHGVQSDSPVHAATAAKDTEVSSGSAVADIACPTTIARPRLSPLPFIYLRNLPYNRSSDLQQLLVDRQIRLRKGREDQRKKTAAAATHDSERSSETPLQAPAALDEDGRHDLLLLVEHTPTYTNGRRNRGVQAISDQETTRLRRLGATYVESLRGGEITFHGPGQLVVYPILDLKPVKLSVRCYVSYLEKAIIATCAEWGVKAITTANTGVWISDQKKIAAIVGVHVQRYITSHGLALNCNTDLDFFNEIVACGLTGKETTSLARELSSPQIDVAKVIPTFLKGFGSTFNRELVPLAEADPDLERRIQEYIQTGTSSLLDV</sequence>
<evidence type="ECO:0000256" key="1">
    <source>
        <dbReference type="ARBA" id="ARBA00004821"/>
    </source>
</evidence>
<feature type="domain" description="BPL/LPL catalytic" evidence="7">
    <location>
        <begin position="174"/>
        <end position="360"/>
    </location>
</feature>
<dbReference type="SUPFAM" id="SSF55681">
    <property type="entry name" value="Class II aaRS and biotin synthetases"/>
    <property type="match status" value="1"/>
</dbReference>
<evidence type="ECO:0000256" key="5">
    <source>
        <dbReference type="ARBA" id="ARBA00023315"/>
    </source>
</evidence>
<dbReference type="InterPro" id="IPR020605">
    <property type="entry name" value="Octanoyltransferase_CS"/>
</dbReference>
<comment type="similarity">
    <text evidence="2">Belongs to the LipB family.</text>
</comment>
<evidence type="ECO:0000313" key="9">
    <source>
        <dbReference type="Proteomes" id="UP000717515"/>
    </source>
</evidence>
<dbReference type="EMBL" id="JAIFTL010000268">
    <property type="protein sequence ID" value="KAG9320672.1"/>
    <property type="molecule type" value="Genomic_DNA"/>
</dbReference>
<dbReference type="GO" id="GO:0033819">
    <property type="term" value="F:lipoyl(octanoyl) transferase activity"/>
    <property type="evidence" value="ECO:0007669"/>
    <property type="project" value="UniProtKB-EC"/>
</dbReference>